<dbReference type="InterPro" id="IPR001375">
    <property type="entry name" value="Peptidase_S9_cat"/>
</dbReference>
<evidence type="ECO:0000313" key="5">
    <source>
        <dbReference type="Proteomes" id="UP000502502"/>
    </source>
</evidence>
<dbReference type="KEGG" id="ssin:G7078_04495"/>
<name>A0A6G7ZMH3_9SPHN</name>
<gene>
    <name evidence="4" type="ORF">G7078_04495</name>
</gene>
<evidence type="ECO:0000313" key="4">
    <source>
        <dbReference type="EMBL" id="QIL02118.1"/>
    </source>
</evidence>
<evidence type="ECO:0000256" key="1">
    <source>
        <dbReference type="ARBA" id="ARBA00022801"/>
    </source>
</evidence>
<feature type="domain" description="Peptidase S9 prolyl oligopeptidase catalytic" evidence="3">
    <location>
        <begin position="449"/>
        <end position="655"/>
    </location>
</feature>
<keyword evidence="1" id="KW-0378">Hydrolase</keyword>
<reference evidence="4 5" key="1">
    <citation type="submission" date="2020-03" db="EMBL/GenBank/DDBJ databases">
        <title>Sphingomonas sp. nov., isolated from fish.</title>
        <authorList>
            <person name="Hyun D.-W."/>
            <person name="Bae J.-W."/>
        </authorList>
    </citation>
    <scope>NUCLEOTIDE SEQUENCE [LARGE SCALE GENOMIC DNA]</scope>
    <source>
        <strain evidence="4 5">HDW15C</strain>
    </source>
</reference>
<dbReference type="AlphaFoldDB" id="A0A6G7ZMH3"/>
<feature type="chain" id="PRO_5026101642" evidence="2">
    <location>
        <begin position="21"/>
        <end position="656"/>
    </location>
</feature>
<dbReference type="PANTHER" id="PTHR42776:SF27">
    <property type="entry name" value="DIPEPTIDYL PEPTIDASE FAMILY MEMBER 6"/>
    <property type="match status" value="1"/>
</dbReference>
<evidence type="ECO:0000259" key="3">
    <source>
        <dbReference type="Pfam" id="PF00326"/>
    </source>
</evidence>
<dbReference type="GO" id="GO:0006508">
    <property type="term" value="P:proteolysis"/>
    <property type="evidence" value="ECO:0007669"/>
    <property type="project" value="InterPro"/>
</dbReference>
<dbReference type="Pfam" id="PF00326">
    <property type="entry name" value="Peptidase_S9"/>
    <property type="match status" value="1"/>
</dbReference>
<dbReference type="PANTHER" id="PTHR42776">
    <property type="entry name" value="SERINE PEPTIDASE S9 FAMILY MEMBER"/>
    <property type="match status" value="1"/>
</dbReference>
<dbReference type="Gene3D" id="3.40.50.1820">
    <property type="entry name" value="alpha/beta hydrolase"/>
    <property type="match status" value="1"/>
</dbReference>
<dbReference type="SUPFAM" id="SSF53474">
    <property type="entry name" value="alpha/beta-Hydrolases"/>
    <property type="match status" value="1"/>
</dbReference>
<accession>A0A6G7ZMH3</accession>
<dbReference type="Proteomes" id="UP000502502">
    <property type="component" value="Chromosome"/>
</dbReference>
<keyword evidence="2" id="KW-0732">Signal</keyword>
<dbReference type="SUPFAM" id="SSF82171">
    <property type="entry name" value="DPP6 N-terminal domain-like"/>
    <property type="match status" value="1"/>
</dbReference>
<dbReference type="RefSeq" id="WP_166093423.1">
    <property type="nucleotide sequence ID" value="NZ_CP049871.1"/>
</dbReference>
<dbReference type="EMBL" id="CP049871">
    <property type="protein sequence ID" value="QIL02118.1"/>
    <property type="molecule type" value="Genomic_DNA"/>
</dbReference>
<evidence type="ECO:0000256" key="2">
    <source>
        <dbReference type="SAM" id="SignalP"/>
    </source>
</evidence>
<proteinExistence type="predicted"/>
<keyword evidence="5" id="KW-1185">Reference proteome</keyword>
<organism evidence="4 5">
    <name type="scientific">Sphingomonas sinipercae</name>
    <dbReference type="NCBI Taxonomy" id="2714944"/>
    <lineage>
        <taxon>Bacteria</taxon>
        <taxon>Pseudomonadati</taxon>
        <taxon>Pseudomonadota</taxon>
        <taxon>Alphaproteobacteria</taxon>
        <taxon>Sphingomonadales</taxon>
        <taxon>Sphingomonadaceae</taxon>
        <taxon>Sphingomonas</taxon>
    </lineage>
</organism>
<sequence>MYKALLLASAIALGVAPAGAQTSLVDDANAFGSREDIHSADLSPNGHRVAYLRPSQGAGMVAFVADLDTGAIQTFLKSAGAAKNEKIDWCGFVTDIRLICEISWMESDAGKLIPFSRTVAINSDGTGVKLLGQSASYKDERIRQFDGTIIDWRPGGDGAVLMQREYVPETNTTGSRVVRTDDGLGVDWIDSASMATKIVENPRRGVGAYLTDGRGNVRVRITNEEDGRGLLTGRRRIDFRTASSREWRLLSGYGGQEIVPLAIDASVDSLYALKKLDGRYALYRMRLTDPVSTELVASNPRVDIDDVVRSAQGGQVIGYSFVDDRRQTIYFDASHKALAESLNKALPGLPLIRFVADSQDGTRSLVFAGSDSDPGRYYLYDRSAKKLDELFLARPQLEKHPIAKVQTVTATVADGTQIPAYLTLPAGKDPKNLPAVVLPHGGPSSRDEWGFDWIAQFLAARGYAVIQPNYRGSAGFGDQWLVDNGFKSWRTSIGDITGSIRWLVKQGIADPNRLAVVGWSYGGYAALQAAATEPDLFKAVAAIAPATDLALLKSEARGYARQALVADFVGKGPHIEEGSPLRRAGAIRAPVLLAHGDLDLNVSVDHSVKMDSALRSSGKTVELLRFRTLDHQLDDGPARRELLRKIGELLQRTIGQ</sequence>
<dbReference type="GO" id="GO:0004252">
    <property type="term" value="F:serine-type endopeptidase activity"/>
    <property type="evidence" value="ECO:0007669"/>
    <property type="project" value="TreeGrafter"/>
</dbReference>
<protein>
    <submittedName>
        <fullName evidence="4">S9 family peptidase</fullName>
    </submittedName>
</protein>
<dbReference type="InterPro" id="IPR029058">
    <property type="entry name" value="AB_hydrolase_fold"/>
</dbReference>
<feature type="signal peptide" evidence="2">
    <location>
        <begin position="1"/>
        <end position="20"/>
    </location>
</feature>